<dbReference type="Proteomes" id="UP001642540">
    <property type="component" value="Unassembled WGS sequence"/>
</dbReference>
<proteinExistence type="predicted"/>
<keyword evidence="1" id="KW-0812">Transmembrane</keyword>
<dbReference type="EMBL" id="CAXLJM020000022">
    <property type="protein sequence ID" value="CAL8088173.1"/>
    <property type="molecule type" value="Genomic_DNA"/>
</dbReference>
<feature type="transmembrane region" description="Helical" evidence="1">
    <location>
        <begin position="278"/>
        <end position="301"/>
    </location>
</feature>
<gene>
    <name evidence="2" type="ORF">ODALV1_LOCUS6972</name>
</gene>
<keyword evidence="1" id="KW-0472">Membrane</keyword>
<evidence type="ECO:0000313" key="2">
    <source>
        <dbReference type="EMBL" id="CAL8088173.1"/>
    </source>
</evidence>
<evidence type="ECO:0000313" key="3">
    <source>
        <dbReference type="Proteomes" id="UP001642540"/>
    </source>
</evidence>
<feature type="transmembrane region" description="Helical" evidence="1">
    <location>
        <begin position="230"/>
        <end position="250"/>
    </location>
</feature>
<evidence type="ECO:0008006" key="4">
    <source>
        <dbReference type="Google" id="ProtNLM"/>
    </source>
</evidence>
<name>A0ABP1Q3N2_9HEXA</name>
<accession>A0ABP1Q3N2</accession>
<feature type="transmembrane region" description="Helical" evidence="1">
    <location>
        <begin position="46"/>
        <end position="70"/>
    </location>
</feature>
<comment type="caution">
    <text evidence="2">The sequence shown here is derived from an EMBL/GenBank/DDBJ whole genome shotgun (WGS) entry which is preliminary data.</text>
</comment>
<feature type="transmembrane region" description="Helical" evidence="1">
    <location>
        <begin position="307"/>
        <end position="326"/>
    </location>
</feature>
<keyword evidence="3" id="KW-1185">Reference proteome</keyword>
<sequence length="406" mass="47473">MSSLALHSFELHQKAVDLFIPHCFYWDIEKKVWKYESNFRKLRPYYVLNFGIIGFMGFQFALFLIGVSLIDPELFKLKQVLMVILMFVGGNIVLLEDILMYFYGKELLSVANWCSSINESEFVGENAMKEFSLKNAIAEEIGKLRKGERFDFYGIFMNYVVVTYIFLGTVTPLLAVYEDWDPFHLFLLAVDSPKILGGFHLHLASNPFLKGIRFLSTSILMQSAFMSTRGFTLIILSFAQTIIKVFSHLIEQRVSHIHIRRYREFLLCFRLTDEPLRLLFGGFLLLGFIILVLSVSITFFGWKFLPWNVYIFLPLLTLIVASFIILPFKVSCFLYETSQSILKRWKCQARIIIFGVRLYKTLQSLRPLYLPVGNVGKMDDVKRMTYFESLMYYIMNFLIAFRDKLQ</sequence>
<protein>
    <recommendedName>
        <fullName evidence="4">Odorant receptor</fullName>
    </recommendedName>
</protein>
<feature type="transmembrane region" description="Helical" evidence="1">
    <location>
        <begin position="152"/>
        <end position="177"/>
    </location>
</feature>
<evidence type="ECO:0000256" key="1">
    <source>
        <dbReference type="SAM" id="Phobius"/>
    </source>
</evidence>
<reference evidence="2 3" key="1">
    <citation type="submission" date="2024-08" db="EMBL/GenBank/DDBJ databases">
        <authorList>
            <person name="Cucini C."/>
            <person name="Frati F."/>
        </authorList>
    </citation>
    <scope>NUCLEOTIDE SEQUENCE [LARGE SCALE GENOMIC DNA]</scope>
</reference>
<organism evidence="2 3">
    <name type="scientific">Orchesella dallaii</name>
    <dbReference type="NCBI Taxonomy" id="48710"/>
    <lineage>
        <taxon>Eukaryota</taxon>
        <taxon>Metazoa</taxon>
        <taxon>Ecdysozoa</taxon>
        <taxon>Arthropoda</taxon>
        <taxon>Hexapoda</taxon>
        <taxon>Collembola</taxon>
        <taxon>Entomobryomorpha</taxon>
        <taxon>Entomobryoidea</taxon>
        <taxon>Orchesellidae</taxon>
        <taxon>Orchesellinae</taxon>
        <taxon>Orchesella</taxon>
    </lineage>
</organism>
<keyword evidence="1" id="KW-1133">Transmembrane helix</keyword>
<feature type="transmembrane region" description="Helical" evidence="1">
    <location>
        <begin position="82"/>
        <end position="103"/>
    </location>
</feature>